<evidence type="ECO:0000256" key="9">
    <source>
        <dbReference type="SAM" id="MobiDB-lite"/>
    </source>
</evidence>
<dbReference type="InterPro" id="IPR043926">
    <property type="entry name" value="ABCG_dom"/>
</dbReference>
<dbReference type="EMBL" id="CM010721">
    <property type="protein sequence ID" value="RZC70460.1"/>
    <property type="molecule type" value="Genomic_DNA"/>
</dbReference>
<feature type="domain" description="ABC transporter" evidence="11">
    <location>
        <begin position="899"/>
        <end position="1145"/>
    </location>
</feature>
<dbReference type="SMART" id="SM00382">
    <property type="entry name" value="AAA"/>
    <property type="match status" value="1"/>
</dbReference>
<dbReference type="InterPro" id="IPR003439">
    <property type="entry name" value="ABC_transporter-like_ATP-bd"/>
</dbReference>
<feature type="region of interest" description="Disordered" evidence="9">
    <location>
        <begin position="819"/>
        <end position="852"/>
    </location>
</feature>
<dbReference type="GO" id="GO:0016887">
    <property type="term" value="F:ATP hydrolysis activity"/>
    <property type="evidence" value="ECO:0007669"/>
    <property type="project" value="InterPro"/>
</dbReference>
<evidence type="ECO:0000256" key="5">
    <source>
        <dbReference type="ARBA" id="ARBA00022741"/>
    </source>
</evidence>
<feature type="compositionally biased region" description="Basic and acidic residues" evidence="9">
    <location>
        <begin position="833"/>
        <end position="848"/>
    </location>
</feature>
<dbReference type="SUPFAM" id="SSF52540">
    <property type="entry name" value="P-loop containing nucleoside triphosphate hydrolases"/>
    <property type="match status" value="2"/>
</dbReference>
<evidence type="ECO:0000256" key="1">
    <source>
        <dbReference type="ARBA" id="ARBA00004141"/>
    </source>
</evidence>
<feature type="transmembrane region" description="Helical" evidence="10">
    <location>
        <begin position="235"/>
        <end position="257"/>
    </location>
</feature>
<comment type="subcellular location">
    <subcellularLocation>
        <location evidence="1">Membrane</location>
        <topology evidence="1">Multi-pass membrane protein</topology>
    </subcellularLocation>
</comment>
<keyword evidence="4 10" id="KW-0812">Transmembrane</keyword>
<evidence type="ECO:0000256" key="6">
    <source>
        <dbReference type="ARBA" id="ARBA00022840"/>
    </source>
</evidence>
<feature type="transmembrane region" description="Helical" evidence="10">
    <location>
        <begin position="1377"/>
        <end position="1396"/>
    </location>
</feature>
<dbReference type="Pfam" id="PF19055">
    <property type="entry name" value="ABC2_membrane_7"/>
    <property type="match status" value="3"/>
</dbReference>
<name>A0A4Y7KDM9_PAPSO</name>
<keyword evidence="6" id="KW-0067">ATP-binding</keyword>
<evidence type="ECO:0000256" key="7">
    <source>
        <dbReference type="ARBA" id="ARBA00022989"/>
    </source>
</evidence>
<dbReference type="GO" id="GO:0016020">
    <property type="term" value="C:membrane"/>
    <property type="evidence" value="ECO:0007669"/>
    <property type="project" value="UniProtKB-SubCell"/>
</dbReference>
<keyword evidence="5" id="KW-0547">Nucleotide-binding</keyword>
<keyword evidence="13" id="KW-1185">Reference proteome</keyword>
<evidence type="ECO:0000256" key="10">
    <source>
        <dbReference type="SAM" id="Phobius"/>
    </source>
</evidence>
<feature type="domain" description="ABC transporter" evidence="11">
    <location>
        <begin position="434"/>
        <end position="689"/>
    </location>
</feature>
<dbReference type="OMA" id="SCKANED"/>
<dbReference type="InterPro" id="IPR027417">
    <property type="entry name" value="P-loop_NTPase"/>
</dbReference>
<evidence type="ECO:0000256" key="4">
    <source>
        <dbReference type="ARBA" id="ARBA00022692"/>
    </source>
</evidence>
<dbReference type="Gene3D" id="3.40.50.300">
    <property type="entry name" value="P-loop containing nucleotide triphosphate hydrolases"/>
    <property type="match status" value="2"/>
</dbReference>
<accession>A0A4Y7KDM9</accession>
<dbReference type="GO" id="GO:0140359">
    <property type="term" value="F:ABC-type transporter activity"/>
    <property type="evidence" value="ECO:0007669"/>
    <property type="project" value="InterPro"/>
</dbReference>
<dbReference type="InterPro" id="IPR050352">
    <property type="entry name" value="ABCG_transporters"/>
</dbReference>
<evidence type="ECO:0000259" key="11">
    <source>
        <dbReference type="PROSITE" id="PS50893"/>
    </source>
</evidence>
<feature type="transmembrane region" description="Helical" evidence="10">
    <location>
        <begin position="672"/>
        <end position="694"/>
    </location>
</feature>
<keyword evidence="8 10" id="KW-0472">Membrane</keyword>
<dbReference type="GO" id="GO:0005524">
    <property type="term" value="F:ATP binding"/>
    <property type="evidence" value="ECO:0007669"/>
    <property type="project" value="UniProtKB-KW"/>
</dbReference>
<evidence type="ECO:0000256" key="3">
    <source>
        <dbReference type="ARBA" id="ARBA00022448"/>
    </source>
</evidence>
<dbReference type="Gramene" id="RZC70460">
    <property type="protein sequence ID" value="RZC70460"/>
    <property type="gene ID" value="C5167_033595"/>
</dbReference>
<feature type="compositionally biased region" description="Basic and acidic residues" evidence="9">
    <location>
        <begin position="336"/>
        <end position="346"/>
    </location>
</feature>
<dbReference type="PROSITE" id="PS00211">
    <property type="entry name" value="ABC_TRANSPORTER_1"/>
    <property type="match status" value="2"/>
</dbReference>
<dbReference type="PANTHER" id="PTHR48041">
    <property type="entry name" value="ABC TRANSPORTER G FAMILY MEMBER 28"/>
    <property type="match status" value="1"/>
</dbReference>
<sequence>MLSLLHHSLLASKLNYQSIYETLGYLKQQIIHISVTTTTTTTTAIPVLDGPVGDITQRLCTAAETKFYFSRFLAKNYLKPNINCNVTTWNDGCEPGWACRVEFDDLVDLKNSNGMPTRTTACQPCCAGFFCPRGLTSCPLGSYCPLAELNKTTSMCEPYSYQLPPKQLNHTCGGADSWADISSSSEMFCSAGSYCPSTTKKVPCSDGHYCRTGSRSEKKCFKLTSCDPNTAIQGLRLHGAILIAALSALLIIIYNCSDHVLAIRERRNARSREAAARSVQGTAHALNRWKAARDVAKKHALGLQKSLSSTLSCQRTARQQQKIIILGNAKSEPDEDLKSSKSENRTKKGSATPTEIIDDLEGNFNSNRDFSLENSQKHAPKGKHMHTNSQIFKYVYEKIEKEKAQQQDNKKLTFSGVIKMATQTEFRTRPTIEISFRDLTLTLKGKNKHLMRCVTGKIMPGRVSAVMGPSGAGKTTFLNALAGKATGCKKTGLILINGNDESIHSYKKIIGFVPQDDIVHGNLTVEENLMFSAKCRLSADMPKADKVLIIERVIDSLGLQHVRCSLVGTIENRGISGGQRKRVNVGLEMVMEPSVLILDEPTSGLDSSSSQISKQRLRESKIQAVDFLILFLAGTCLGLLAKVSDENFGATACGVSLHVLFFNNPRSSFMDYYIVLVFLVYCVTGIAYVFAIFLEPGSAQLWSVLVPVVLTLVSTQQTTGFVKFIANLCYPKWVLQAFVISNAESYSGVWLITRCGSLMKRGYDLRNWNRSIIVLFVYGAGSRIVAYILMVALGALLIVFYNCGAYVLTIHEKRNARSRETAARSVKKTTHARIHEREGRKAARDVTKKHALGQQRSLPHTYGQTDASARKPKGIIILGQSRTERDEGVDISRTSQQKLSDEEIANKKIPTNSMGNAHDLEASFNSNQNFSTESSKTHTPMGKHMHTTVQIFKKSYGGKKTGLILINGKNESIHSYKKIIGFVPQDDIVHGNLTVEENLMFSANCRLPADMPKADKVLIFERVIDSLGLHHVRDSLVGTVENRGISGGQRKRVNVGMEMVMEPWLLMLDEPTSGLDSSSSQLLLRALRREALEGVNICTVVHQPSYGLFKMFDDLILLAKGGLMVYNGPVKKVEQYFAGLGVIVPDRVNPPDYFIDLLEGVVPSTSIDIKQLPLRWMLHKGYPIPWDMQLDAEAATFSFRGPDMSTETKHNADVGGAEMRSFAGDFSEDVKSNAEIKWGNFHYNSLILKDLSNRKTPGVFKQYRYYFGRVSKQRLRESKIHAVDFLILFLAGACLALLAKVSDENFGLTALLCKIAALRSFSPDRLIYWRESSSGMSSLAYFLSKDTVDNFNTLVKPVVYLSMFYFFNDPRSSLMDYYTVLVSLVYCVTGIAYVFSIFLEPGAAQLSVLLPVVLTLVSIQQPTKFVKFIANLCYPKWALQAFVISNARR</sequence>
<evidence type="ECO:0000256" key="8">
    <source>
        <dbReference type="ARBA" id="ARBA00023136"/>
    </source>
</evidence>
<keyword evidence="7 10" id="KW-1133">Transmembrane helix</keyword>
<dbReference type="FunFam" id="3.40.50.300:FF:000367">
    <property type="entry name" value="ABC transporter G family member 24"/>
    <property type="match status" value="2"/>
</dbReference>
<keyword evidence="3" id="KW-0813">Transport</keyword>
<comment type="similarity">
    <text evidence="2">Belongs to the ABC transporter superfamily. ABCG family. Eye pigment precursor importer (TC 3.A.1.204) subfamily.</text>
</comment>
<dbReference type="PANTHER" id="PTHR48041:SF91">
    <property type="entry name" value="ABC TRANSPORTER G FAMILY MEMBER 28"/>
    <property type="match status" value="1"/>
</dbReference>
<evidence type="ECO:0000256" key="2">
    <source>
        <dbReference type="ARBA" id="ARBA00005814"/>
    </source>
</evidence>
<organism evidence="12 13">
    <name type="scientific">Papaver somniferum</name>
    <name type="common">Opium poppy</name>
    <dbReference type="NCBI Taxonomy" id="3469"/>
    <lineage>
        <taxon>Eukaryota</taxon>
        <taxon>Viridiplantae</taxon>
        <taxon>Streptophyta</taxon>
        <taxon>Embryophyta</taxon>
        <taxon>Tracheophyta</taxon>
        <taxon>Spermatophyta</taxon>
        <taxon>Magnoliopsida</taxon>
        <taxon>Ranunculales</taxon>
        <taxon>Papaveraceae</taxon>
        <taxon>Papaveroideae</taxon>
        <taxon>Papaver</taxon>
    </lineage>
</organism>
<dbReference type="PROSITE" id="PS50893">
    <property type="entry name" value="ABC_TRANSPORTER_2"/>
    <property type="match status" value="2"/>
</dbReference>
<feature type="transmembrane region" description="Helical" evidence="10">
    <location>
        <begin position="624"/>
        <end position="641"/>
    </location>
</feature>
<dbReference type="InterPro" id="IPR003593">
    <property type="entry name" value="AAA+_ATPase"/>
</dbReference>
<gene>
    <name evidence="12" type="ORF">C5167_033595</name>
</gene>
<evidence type="ECO:0000313" key="12">
    <source>
        <dbReference type="EMBL" id="RZC70460.1"/>
    </source>
</evidence>
<reference evidence="12 13" key="1">
    <citation type="journal article" date="2018" name="Science">
        <title>The opium poppy genome and morphinan production.</title>
        <authorList>
            <person name="Guo L."/>
            <person name="Winzer T."/>
            <person name="Yang X."/>
            <person name="Li Y."/>
            <person name="Ning Z."/>
            <person name="He Z."/>
            <person name="Teodor R."/>
            <person name="Lu Y."/>
            <person name="Bowser T.A."/>
            <person name="Graham I.A."/>
            <person name="Ye K."/>
        </authorList>
    </citation>
    <scope>NUCLEOTIDE SEQUENCE [LARGE SCALE GENOMIC DNA]</scope>
    <source>
        <strain evidence="13">cv. HN1</strain>
        <tissue evidence="12">Leaves</tissue>
    </source>
</reference>
<evidence type="ECO:0000313" key="13">
    <source>
        <dbReference type="Proteomes" id="UP000316621"/>
    </source>
</evidence>
<feature type="transmembrane region" description="Helical" evidence="10">
    <location>
        <begin position="1282"/>
        <end position="1299"/>
    </location>
</feature>
<dbReference type="Pfam" id="PF00005">
    <property type="entry name" value="ABC_tran"/>
    <property type="match status" value="2"/>
</dbReference>
<proteinExistence type="inferred from homology"/>
<protein>
    <recommendedName>
        <fullName evidence="11">ABC transporter domain-containing protein</fullName>
    </recommendedName>
</protein>
<dbReference type="Proteomes" id="UP000316621">
    <property type="component" value="Chromosome 7"/>
</dbReference>
<dbReference type="InterPro" id="IPR017871">
    <property type="entry name" value="ABC_transporter-like_CS"/>
</dbReference>
<feature type="region of interest" description="Disordered" evidence="9">
    <location>
        <begin position="324"/>
        <end position="361"/>
    </location>
</feature>